<keyword evidence="5" id="KW-0547">Nucleotide-binding</keyword>
<keyword evidence="14" id="KW-1185">Reference proteome</keyword>
<dbReference type="Pfam" id="PF00989">
    <property type="entry name" value="PAS"/>
    <property type="match status" value="1"/>
</dbReference>
<keyword evidence="10" id="KW-0472">Membrane</keyword>
<evidence type="ECO:0000313" key="14">
    <source>
        <dbReference type="Proteomes" id="UP000580856"/>
    </source>
</evidence>
<dbReference type="SMART" id="SM00091">
    <property type="entry name" value="PAS"/>
    <property type="match status" value="1"/>
</dbReference>
<evidence type="ECO:0000256" key="2">
    <source>
        <dbReference type="ARBA" id="ARBA00012438"/>
    </source>
</evidence>
<proteinExistence type="predicted"/>
<dbReference type="GO" id="GO:0000155">
    <property type="term" value="F:phosphorelay sensor kinase activity"/>
    <property type="evidence" value="ECO:0007669"/>
    <property type="project" value="InterPro"/>
</dbReference>
<feature type="coiled-coil region" evidence="9">
    <location>
        <begin position="371"/>
        <end position="405"/>
    </location>
</feature>
<dbReference type="InterPro" id="IPR004358">
    <property type="entry name" value="Sig_transdc_His_kin-like_C"/>
</dbReference>
<dbReference type="InterPro" id="IPR003594">
    <property type="entry name" value="HATPase_dom"/>
</dbReference>
<dbReference type="SMART" id="SM00388">
    <property type="entry name" value="HisKA"/>
    <property type="match status" value="1"/>
</dbReference>
<dbReference type="Gene3D" id="3.30.565.10">
    <property type="entry name" value="Histidine kinase-like ATPase, C-terminal domain"/>
    <property type="match status" value="1"/>
</dbReference>
<feature type="domain" description="Histidine kinase" evidence="11">
    <location>
        <begin position="529"/>
        <end position="775"/>
    </location>
</feature>
<name>A0A846QNU5_9BACT</name>
<comment type="catalytic activity">
    <reaction evidence="1">
        <text>ATP + protein L-histidine = ADP + protein N-phospho-L-histidine.</text>
        <dbReference type="EC" id="2.7.13.3"/>
    </reaction>
</comment>
<evidence type="ECO:0000256" key="9">
    <source>
        <dbReference type="SAM" id="Coils"/>
    </source>
</evidence>
<dbReference type="GO" id="GO:0006355">
    <property type="term" value="P:regulation of DNA-templated transcription"/>
    <property type="evidence" value="ECO:0007669"/>
    <property type="project" value="InterPro"/>
</dbReference>
<evidence type="ECO:0000256" key="7">
    <source>
        <dbReference type="ARBA" id="ARBA00022840"/>
    </source>
</evidence>
<dbReference type="SUPFAM" id="SSF55785">
    <property type="entry name" value="PYP-like sensor domain (PAS domain)"/>
    <property type="match status" value="1"/>
</dbReference>
<dbReference type="GO" id="GO:0005524">
    <property type="term" value="F:ATP binding"/>
    <property type="evidence" value="ECO:0007669"/>
    <property type="project" value="UniProtKB-KW"/>
</dbReference>
<dbReference type="InterPro" id="IPR035965">
    <property type="entry name" value="PAS-like_dom_sf"/>
</dbReference>
<keyword evidence="9" id="KW-0175">Coiled coil</keyword>
<organism evidence="13 14">
    <name type="scientific">Desulfobaculum xiamenense</name>
    <dbReference type="NCBI Taxonomy" id="995050"/>
    <lineage>
        <taxon>Bacteria</taxon>
        <taxon>Pseudomonadati</taxon>
        <taxon>Thermodesulfobacteriota</taxon>
        <taxon>Desulfovibrionia</taxon>
        <taxon>Desulfovibrionales</taxon>
        <taxon>Desulfovibrionaceae</taxon>
        <taxon>Desulfobaculum</taxon>
    </lineage>
</organism>
<keyword evidence="7" id="KW-0067">ATP-binding</keyword>
<keyword evidence="10" id="KW-0812">Transmembrane</keyword>
<keyword evidence="6" id="KW-0418">Kinase</keyword>
<dbReference type="AlphaFoldDB" id="A0A846QNU5"/>
<evidence type="ECO:0000259" key="12">
    <source>
        <dbReference type="PROSITE" id="PS50112"/>
    </source>
</evidence>
<dbReference type="InterPro" id="IPR015168">
    <property type="entry name" value="SsuA/THI5"/>
</dbReference>
<comment type="caution">
    <text evidence="13">The sequence shown here is derived from an EMBL/GenBank/DDBJ whole genome shotgun (WGS) entry which is preliminary data.</text>
</comment>
<evidence type="ECO:0000259" key="11">
    <source>
        <dbReference type="PROSITE" id="PS50109"/>
    </source>
</evidence>
<keyword evidence="4" id="KW-0808">Transferase</keyword>
<dbReference type="InterPro" id="IPR005467">
    <property type="entry name" value="His_kinase_dom"/>
</dbReference>
<protein>
    <recommendedName>
        <fullName evidence="2">histidine kinase</fullName>
        <ecNumber evidence="2">2.7.13.3</ecNumber>
    </recommendedName>
</protein>
<gene>
    <name evidence="13" type="ORF">GGQ74_000019</name>
</gene>
<dbReference type="RefSeq" id="WP_167939521.1">
    <property type="nucleotide sequence ID" value="NZ_JAATJA010000001.1"/>
</dbReference>
<dbReference type="InterPro" id="IPR013767">
    <property type="entry name" value="PAS_fold"/>
</dbReference>
<evidence type="ECO:0000256" key="3">
    <source>
        <dbReference type="ARBA" id="ARBA00022553"/>
    </source>
</evidence>
<dbReference type="EMBL" id="JAATJA010000001">
    <property type="protein sequence ID" value="NJB66379.1"/>
    <property type="molecule type" value="Genomic_DNA"/>
</dbReference>
<dbReference type="Pfam" id="PF09084">
    <property type="entry name" value="NMT1"/>
    <property type="match status" value="1"/>
</dbReference>
<keyword evidence="8" id="KW-0902">Two-component regulatory system</keyword>
<accession>A0A846QNU5</accession>
<keyword evidence="3" id="KW-0597">Phosphoprotein</keyword>
<evidence type="ECO:0000256" key="4">
    <source>
        <dbReference type="ARBA" id="ARBA00022679"/>
    </source>
</evidence>
<dbReference type="CDD" id="cd00130">
    <property type="entry name" value="PAS"/>
    <property type="match status" value="1"/>
</dbReference>
<dbReference type="PROSITE" id="PS50112">
    <property type="entry name" value="PAS"/>
    <property type="match status" value="1"/>
</dbReference>
<evidence type="ECO:0000256" key="5">
    <source>
        <dbReference type="ARBA" id="ARBA00022741"/>
    </source>
</evidence>
<evidence type="ECO:0000256" key="6">
    <source>
        <dbReference type="ARBA" id="ARBA00022777"/>
    </source>
</evidence>
<dbReference type="Gene3D" id="3.30.450.20">
    <property type="entry name" value="PAS domain"/>
    <property type="match status" value="1"/>
</dbReference>
<dbReference type="NCBIfam" id="TIGR00229">
    <property type="entry name" value="sensory_box"/>
    <property type="match status" value="1"/>
</dbReference>
<dbReference type="CDD" id="cd00082">
    <property type="entry name" value="HisKA"/>
    <property type="match status" value="1"/>
</dbReference>
<dbReference type="SUPFAM" id="SSF47384">
    <property type="entry name" value="Homodimeric domain of signal transducing histidine kinase"/>
    <property type="match status" value="1"/>
</dbReference>
<dbReference type="PRINTS" id="PR00344">
    <property type="entry name" value="BCTRLSENSOR"/>
</dbReference>
<dbReference type="PANTHER" id="PTHR43065">
    <property type="entry name" value="SENSOR HISTIDINE KINASE"/>
    <property type="match status" value="1"/>
</dbReference>
<evidence type="ECO:0000256" key="8">
    <source>
        <dbReference type="ARBA" id="ARBA00023012"/>
    </source>
</evidence>
<feature type="transmembrane region" description="Helical" evidence="10">
    <location>
        <begin position="335"/>
        <end position="356"/>
    </location>
</feature>
<evidence type="ECO:0000256" key="1">
    <source>
        <dbReference type="ARBA" id="ARBA00000085"/>
    </source>
</evidence>
<dbReference type="Proteomes" id="UP000580856">
    <property type="component" value="Unassembled WGS sequence"/>
</dbReference>
<dbReference type="SUPFAM" id="SSF53850">
    <property type="entry name" value="Periplasmic binding protein-like II"/>
    <property type="match status" value="1"/>
</dbReference>
<keyword evidence="10" id="KW-1133">Transmembrane helix</keyword>
<sequence length="782" mass="86870">MRHWPDLVLIAALLATLLAAFIPRPVLAKELSPPLTLQLKWHHQFQFAGYYAALEKGFYAEEGLDVRIVPGGPTIDPADQVTSGRADYGVLASELLVKRAAGAPLVCVAPIFQHSIRVLFVHEDSTIRSPQDLAFRRIAINQTESAEILAMMLNEGLPPGDMDFRNKSEDSLALFMRRELDGFVGSIGNEAWPLIQSGHLTRLIRPIDYGIDFYGDCLFTTEREVKEYPKRVEAFRRASIRGWEYAFDHPEEMSELIITKYNPQKTREALLFEAGRLREITQPKLVEIGHSNEGRWKNIANTYRRLGLVAGDFTIDGFFLSYYLEPPLPSRIKGLIVGTGALLLLALIVAGALALFNTRLKRGVERRTAELAAANTQLAREVRMHEEARSELTSLRNMLESVINAMPSILIGVDENGKITHWNQKASEQTGLTQEAAERMNLQEALPALADSDVLIRRALESGDPIRIHKLQLNMTGTTGWYDLTVYPLPHQIGANAVIRIDDVGDLMRMEQTLVQAEKMMSLNSLAAGIAHEINNPLGAIVQGTQNISRRFSPDFPANVTAAQEAGVSLDGIHTYMEKRKIDRLLDGIRESGLRAATIIQNMLDFSRKSDAGMAIVNVHEVLDHAVSLASTDYDLKKKYDFRNISIERRYADNMPPLRIARTEIEQVVLNLLRNSAQAMSSHGSNGETPRIVIETELASRYGRITITDNGPGMDDKTRSRIFEPFFTTKPPGEGTGLGLSVSYSIITRNHAGRFEVESTPGKGTTFILSLPIPTEDGPSAS</sequence>
<dbReference type="InterPro" id="IPR036097">
    <property type="entry name" value="HisK_dim/P_sf"/>
</dbReference>
<dbReference type="InterPro" id="IPR036890">
    <property type="entry name" value="HATPase_C_sf"/>
</dbReference>
<dbReference type="SMART" id="SM00387">
    <property type="entry name" value="HATPase_c"/>
    <property type="match status" value="1"/>
</dbReference>
<dbReference type="PANTHER" id="PTHR43065:SF42">
    <property type="entry name" value="TWO-COMPONENT SENSOR PPRA"/>
    <property type="match status" value="1"/>
</dbReference>
<dbReference type="PROSITE" id="PS50109">
    <property type="entry name" value="HIS_KIN"/>
    <property type="match status" value="1"/>
</dbReference>
<evidence type="ECO:0000256" key="10">
    <source>
        <dbReference type="SAM" id="Phobius"/>
    </source>
</evidence>
<dbReference type="Gene3D" id="3.40.190.10">
    <property type="entry name" value="Periplasmic binding protein-like II"/>
    <property type="match status" value="2"/>
</dbReference>
<dbReference type="InterPro" id="IPR000014">
    <property type="entry name" value="PAS"/>
</dbReference>
<dbReference type="Gene3D" id="1.10.287.130">
    <property type="match status" value="1"/>
</dbReference>
<feature type="domain" description="PAS" evidence="12">
    <location>
        <begin position="395"/>
        <end position="435"/>
    </location>
</feature>
<dbReference type="InterPro" id="IPR003661">
    <property type="entry name" value="HisK_dim/P_dom"/>
</dbReference>
<evidence type="ECO:0000313" key="13">
    <source>
        <dbReference type="EMBL" id="NJB66379.1"/>
    </source>
</evidence>
<dbReference type="EC" id="2.7.13.3" evidence="2"/>
<reference evidence="13 14" key="1">
    <citation type="submission" date="2020-03" db="EMBL/GenBank/DDBJ databases">
        <title>Genomic Encyclopedia of Type Strains, Phase IV (KMG-IV): sequencing the most valuable type-strain genomes for metagenomic binning, comparative biology and taxonomic classification.</title>
        <authorList>
            <person name="Goeker M."/>
        </authorList>
    </citation>
    <scope>NUCLEOTIDE SEQUENCE [LARGE SCALE GENOMIC DNA]</scope>
    <source>
        <strain evidence="13 14">DSM 24233</strain>
    </source>
</reference>
<dbReference type="Pfam" id="PF02518">
    <property type="entry name" value="HATPase_c"/>
    <property type="match status" value="1"/>
</dbReference>
<dbReference type="SUPFAM" id="SSF55874">
    <property type="entry name" value="ATPase domain of HSP90 chaperone/DNA topoisomerase II/histidine kinase"/>
    <property type="match status" value="1"/>
</dbReference>